<dbReference type="Proteomes" id="UP000264146">
    <property type="component" value="Chromosome"/>
</dbReference>
<protein>
    <recommendedName>
        <fullName evidence="4">Phage protein</fullName>
    </recommendedName>
</protein>
<dbReference type="EMBL" id="UHEF01000001">
    <property type="protein sequence ID" value="SUM89032.1"/>
    <property type="molecule type" value="Genomic_DNA"/>
</dbReference>
<evidence type="ECO:0000313" key="2">
    <source>
        <dbReference type="EMBL" id="SUM89032.1"/>
    </source>
</evidence>
<accession>A0A7Z7QPR3</accession>
<name>A0A7Z7QPR3_STASC</name>
<proteinExistence type="predicted"/>
<evidence type="ECO:0008006" key="4">
    <source>
        <dbReference type="Google" id="ProtNLM"/>
    </source>
</evidence>
<dbReference type="AlphaFoldDB" id="A0A7Z7QPR3"/>
<organism evidence="2">
    <name type="scientific">Staphylococcus schleiferi</name>
    <dbReference type="NCBI Taxonomy" id="1295"/>
    <lineage>
        <taxon>Bacteria</taxon>
        <taxon>Bacillati</taxon>
        <taxon>Bacillota</taxon>
        <taxon>Bacilli</taxon>
        <taxon>Bacillales</taxon>
        <taxon>Staphylococcaceae</taxon>
        <taxon>Staphylococcus</taxon>
    </lineage>
</organism>
<dbReference type="EMBL" id="LR962863">
    <property type="protein sequence ID" value="CAD7359839.1"/>
    <property type="molecule type" value="Genomic_DNA"/>
</dbReference>
<reference evidence="1 3" key="2">
    <citation type="submission" date="2020-11" db="EMBL/GenBank/DDBJ databases">
        <authorList>
            <consortium name="Pathogen Informatics"/>
        </authorList>
    </citation>
    <scope>NUCLEOTIDE SEQUENCE [LARGE SCALE GENOMIC DNA]</scope>
    <source>
        <strain evidence="1 3">NCTC12218</strain>
    </source>
</reference>
<reference evidence="2" key="1">
    <citation type="submission" date="2018-06" db="EMBL/GenBank/DDBJ databases">
        <authorList>
            <consortium name="Pathogen Informatics"/>
            <person name="Doyle S."/>
        </authorList>
    </citation>
    <scope>NUCLEOTIDE SEQUENCE [LARGE SCALE GENOMIC DNA]</scope>
    <source>
        <strain evidence="2">NCTC12218</strain>
    </source>
</reference>
<dbReference type="GeneID" id="93790647"/>
<evidence type="ECO:0000313" key="1">
    <source>
        <dbReference type="EMBL" id="CAD7359839.1"/>
    </source>
</evidence>
<gene>
    <name evidence="2" type="ORF">NCTC12218_01501</name>
</gene>
<evidence type="ECO:0000313" key="3">
    <source>
        <dbReference type="Proteomes" id="UP000264146"/>
    </source>
</evidence>
<sequence length="67" mass="7715">MKQINIMLLNGTHFVLEEDKIIESPLKILKDYQTTYAYLVIDKISCGQLVLNKKYIVAINVEEADND</sequence>
<dbReference type="RefSeq" id="WP_126496181.1">
    <property type="nucleotide sequence ID" value="NZ_CALYKI010000003.1"/>
</dbReference>